<organism evidence="1">
    <name type="scientific">Anguilla anguilla</name>
    <name type="common">European freshwater eel</name>
    <name type="synonym">Muraena anguilla</name>
    <dbReference type="NCBI Taxonomy" id="7936"/>
    <lineage>
        <taxon>Eukaryota</taxon>
        <taxon>Metazoa</taxon>
        <taxon>Chordata</taxon>
        <taxon>Craniata</taxon>
        <taxon>Vertebrata</taxon>
        <taxon>Euteleostomi</taxon>
        <taxon>Actinopterygii</taxon>
        <taxon>Neopterygii</taxon>
        <taxon>Teleostei</taxon>
        <taxon>Anguilliformes</taxon>
        <taxon>Anguillidae</taxon>
        <taxon>Anguilla</taxon>
    </lineage>
</organism>
<name>A0A0E9WL95_ANGAN</name>
<dbReference type="EMBL" id="GBXM01018237">
    <property type="protein sequence ID" value="JAH90340.1"/>
    <property type="molecule type" value="Transcribed_RNA"/>
</dbReference>
<reference evidence="1" key="1">
    <citation type="submission" date="2014-11" db="EMBL/GenBank/DDBJ databases">
        <authorList>
            <person name="Amaro Gonzalez C."/>
        </authorList>
    </citation>
    <scope>NUCLEOTIDE SEQUENCE</scope>
</reference>
<sequence>MHRHKLTHIHTHTHTHICIYRHSLSHSQIERAVHVSSCESIEAKSPKRSPVCTGLTAVGIREKKNCTNLQSSQNPLHPNACYPSLSHNTQTHRFKMQFCGTNNHLKSKYAFLTNITVNCTKTNYE</sequence>
<reference evidence="1" key="2">
    <citation type="journal article" date="2015" name="Fish Shellfish Immunol.">
        <title>Early steps in the European eel (Anguilla anguilla)-Vibrio vulnificus interaction in the gills: Role of the RtxA13 toxin.</title>
        <authorList>
            <person name="Callol A."/>
            <person name="Pajuelo D."/>
            <person name="Ebbesson L."/>
            <person name="Teles M."/>
            <person name="MacKenzie S."/>
            <person name="Amaro C."/>
        </authorList>
    </citation>
    <scope>NUCLEOTIDE SEQUENCE</scope>
</reference>
<accession>A0A0E9WL95</accession>
<evidence type="ECO:0000313" key="1">
    <source>
        <dbReference type="EMBL" id="JAH90340.1"/>
    </source>
</evidence>
<protein>
    <submittedName>
        <fullName evidence="1">Uncharacterized protein</fullName>
    </submittedName>
</protein>
<dbReference type="AlphaFoldDB" id="A0A0E9WL95"/>
<proteinExistence type="predicted"/>